<dbReference type="AlphaFoldDB" id="A0A9Q1EM62"/>
<evidence type="ECO:0000313" key="1">
    <source>
        <dbReference type="EMBL" id="KAJ8341316.1"/>
    </source>
</evidence>
<keyword evidence="2" id="KW-1185">Reference proteome</keyword>
<comment type="caution">
    <text evidence="1">The sequence shown here is derived from an EMBL/GenBank/DDBJ whole genome shotgun (WGS) entry which is preliminary data.</text>
</comment>
<evidence type="ECO:0000313" key="2">
    <source>
        <dbReference type="Proteomes" id="UP001152622"/>
    </source>
</evidence>
<reference evidence="1" key="1">
    <citation type="journal article" date="2023" name="Science">
        <title>Genome structures resolve the early diversification of teleost fishes.</title>
        <authorList>
            <person name="Parey E."/>
            <person name="Louis A."/>
            <person name="Montfort J."/>
            <person name="Bouchez O."/>
            <person name="Roques C."/>
            <person name="Iampietro C."/>
            <person name="Lluch J."/>
            <person name="Castinel A."/>
            <person name="Donnadieu C."/>
            <person name="Desvignes T."/>
            <person name="Floi Bucao C."/>
            <person name="Jouanno E."/>
            <person name="Wen M."/>
            <person name="Mejri S."/>
            <person name="Dirks R."/>
            <person name="Jansen H."/>
            <person name="Henkel C."/>
            <person name="Chen W.J."/>
            <person name="Zahm M."/>
            <person name="Cabau C."/>
            <person name="Klopp C."/>
            <person name="Thompson A.W."/>
            <person name="Robinson-Rechavi M."/>
            <person name="Braasch I."/>
            <person name="Lecointre G."/>
            <person name="Bobe J."/>
            <person name="Postlethwait J.H."/>
            <person name="Berthelot C."/>
            <person name="Roest Crollius H."/>
            <person name="Guiguen Y."/>
        </authorList>
    </citation>
    <scope>NUCLEOTIDE SEQUENCE</scope>
    <source>
        <strain evidence="1">WJC10195</strain>
    </source>
</reference>
<protein>
    <submittedName>
        <fullName evidence="1">Uncharacterized protein</fullName>
    </submittedName>
</protein>
<organism evidence="1 2">
    <name type="scientific">Synaphobranchus kaupii</name>
    <name type="common">Kaup's arrowtooth eel</name>
    <dbReference type="NCBI Taxonomy" id="118154"/>
    <lineage>
        <taxon>Eukaryota</taxon>
        <taxon>Metazoa</taxon>
        <taxon>Chordata</taxon>
        <taxon>Craniata</taxon>
        <taxon>Vertebrata</taxon>
        <taxon>Euteleostomi</taxon>
        <taxon>Actinopterygii</taxon>
        <taxon>Neopterygii</taxon>
        <taxon>Teleostei</taxon>
        <taxon>Anguilliformes</taxon>
        <taxon>Synaphobranchidae</taxon>
        <taxon>Synaphobranchus</taxon>
    </lineage>
</organism>
<accession>A0A9Q1EM62</accession>
<sequence length="187" mass="20118">MVTVRRPSGSLSRRNDRLGLHKSGVRRRECVSSDLRQITKGINKESAVEGTLLKWLLFGTFFGTPQTRCAWHGCACGGFHVRRSAAPLFSVAPSSVCRGSSPPAGPLPVALPARCSAVLMQTLLPVLSWLCGWLLPQPLLCSAGPSGVVQSGRSGKSGNFTKTWAWDLRRVPNGFWPIMNGGSSFAL</sequence>
<name>A0A9Q1EM62_SYNKA</name>
<dbReference type="EMBL" id="JAINUF010000015">
    <property type="protein sequence ID" value="KAJ8341316.1"/>
    <property type="molecule type" value="Genomic_DNA"/>
</dbReference>
<dbReference type="Proteomes" id="UP001152622">
    <property type="component" value="Chromosome 15"/>
</dbReference>
<gene>
    <name evidence="1" type="ORF">SKAU_G00336070</name>
</gene>
<proteinExistence type="predicted"/>